<organism evidence="5 6">
    <name type="scientific">Momordica charantia</name>
    <name type="common">Bitter gourd</name>
    <name type="synonym">Balsam pear</name>
    <dbReference type="NCBI Taxonomy" id="3673"/>
    <lineage>
        <taxon>Eukaryota</taxon>
        <taxon>Viridiplantae</taxon>
        <taxon>Streptophyta</taxon>
        <taxon>Embryophyta</taxon>
        <taxon>Tracheophyta</taxon>
        <taxon>Spermatophyta</taxon>
        <taxon>Magnoliopsida</taxon>
        <taxon>eudicotyledons</taxon>
        <taxon>Gunneridae</taxon>
        <taxon>Pentapetalae</taxon>
        <taxon>rosids</taxon>
        <taxon>fabids</taxon>
        <taxon>Cucurbitales</taxon>
        <taxon>Cucurbitaceae</taxon>
        <taxon>Momordiceae</taxon>
        <taxon>Momordica</taxon>
    </lineage>
</organism>
<evidence type="ECO:0000256" key="2">
    <source>
        <dbReference type="ARBA" id="ARBA00023242"/>
    </source>
</evidence>
<accession>A0A6J1CQF9</accession>
<evidence type="ECO:0000256" key="1">
    <source>
        <dbReference type="ARBA" id="ARBA00004123"/>
    </source>
</evidence>
<dbReference type="InterPro" id="IPR054502">
    <property type="entry name" value="bHLH-TF_ACT-like_plant"/>
</dbReference>
<proteinExistence type="predicted"/>
<dbReference type="PANTHER" id="PTHR31945">
    <property type="entry name" value="TRANSCRIPTION FACTOR SCREAM2-RELATED"/>
    <property type="match status" value="1"/>
</dbReference>
<keyword evidence="2" id="KW-0539">Nucleus</keyword>
<evidence type="ECO:0000313" key="6">
    <source>
        <dbReference type="RefSeq" id="XP_022144010.1"/>
    </source>
</evidence>
<feature type="domain" description="Plant bHLH transcription factor ACT-like" evidence="4">
    <location>
        <begin position="30"/>
        <end position="108"/>
    </location>
</feature>
<evidence type="ECO:0000313" key="5">
    <source>
        <dbReference type="Proteomes" id="UP000504603"/>
    </source>
</evidence>
<sequence length="119" mass="13056">MGSRERKKAAASSQNHKSKEFRASTSSSAEVNVESVERGFVINVYLERNSPGLLVRILEVFEKLGLEVLDATVSCSDSFQLQAVGEENEGTKIIKPQVVKKAVKQAIKEWSESESNGQA</sequence>
<dbReference type="GO" id="GO:0043565">
    <property type="term" value="F:sequence-specific DNA binding"/>
    <property type="evidence" value="ECO:0007669"/>
    <property type="project" value="TreeGrafter"/>
</dbReference>
<gene>
    <name evidence="6" type="primary">LOC111013797</name>
</gene>
<evidence type="ECO:0000259" key="4">
    <source>
        <dbReference type="Pfam" id="PF22754"/>
    </source>
</evidence>
<feature type="region of interest" description="Disordered" evidence="3">
    <location>
        <begin position="1"/>
        <end position="32"/>
    </location>
</feature>
<protein>
    <submittedName>
        <fullName evidence="6">Uncharacterized protein LOC111013797</fullName>
    </submittedName>
</protein>
<reference evidence="6" key="1">
    <citation type="submission" date="2025-08" db="UniProtKB">
        <authorList>
            <consortium name="RefSeq"/>
        </authorList>
    </citation>
    <scope>IDENTIFICATION</scope>
    <source>
        <strain evidence="6">OHB3-1</strain>
    </source>
</reference>
<keyword evidence="5" id="KW-1185">Reference proteome</keyword>
<dbReference type="Pfam" id="PF22754">
    <property type="entry name" value="bHLH-TF_ACT-like_plant"/>
    <property type="match status" value="1"/>
</dbReference>
<dbReference type="GO" id="GO:0003700">
    <property type="term" value="F:DNA-binding transcription factor activity"/>
    <property type="evidence" value="ECO:0007669"/>
    <property type="project" value="TreeGrafter"/>
</dbReference>
<dbReference type="PANTHER" id="PTHR31945:SF45">
    <property type="entry name" value="EXPRESSED PROTEIN"/>
    <property type="match status" value="1"/>
</dbReference>
<dbReference type="AlphaFoldDB" id="A0A6J1CQF9"/>
<dbReference type="KEGG" id="mcha:111013797"/>
<evidence type="ECO:0000256" key="3">
    <source>
        <dbReference type="SAM" id="MobiDB-lite"/>
    </source>
</evidence>
<dbReference type="InterPro" id="IPR051358">
    <property type="entry name" value="TF_AMS/ICE1/BHLH6-like"/>
</dbReference>
<dbReference type="Proteomes" id="UP000504603">
    <property type="component" value="Unplaced"/>
</dbReference>
<name>A0A6J1CQF9_MOMCH</name>
<comment type="subcellular location">
    <subcellularLocation>
        <location evidence="1">Nucleus</location>
    </subcellularLocation>
</comment>
<dbReference type="RefSeq" id="XP_022144010.1">
    <property type="nucleotide sequence ID" value="XM_022288318.1"/>
</dbReference>
<dbReference type="GO" id="GO:0005634">
    <property type="term" value="C:nucleus"/>
    <property type="evidence" value="ECO:0007669"/>
    <property type="project" value="UniProtKB-SubCell"/>
</dbReference>
<dbReference type="GeneID" id="111013797"/>
<dbReference type="OrthoDB" id="1917523at2759"/>